<dbReference type="EMBL" id="KQ418310">
    <property type="protein sequence ID" value="KOF87832.1"/>
    <property type="molecule type" value="Genomic_DNA"/>
</dbReference>
<organism evidence="3">
    <name type="scientific">Octopus bimaculoides</name>
    <name type="common">California two-spotted octopus</name>
    <dbReference type="NCBI Taxonomy" id="37653"/>
    <lineage>
        <taxon>Eukaryota</taxon>
        <taxon>Metazoa</taxon>
        <taxon>Spiralia</taxon>
        <taxon>Lophotrochozoa</taxon>
        <taxon>Mollusca</taxon>
        <taxon>Cephalopoda</taxon>
        <taxon>Coleoidea</taxon>
        <taxon>Octopodiformes</taxon>
        <taxon>Octopoda</taxon>
        <taxon>Incirrata</taxon>
        <taxon>Octopodidae</taxon>
        <taxon>Octopus</taxon>
    </lineage>
</organism>
<feature type="region of interest" description="Disordered" evidence="1">
    <location>
        <begin position="563"/>
        <end position="607"/>
    </location>
</feature>
<evidence type="ECO:0000256" key="1">
    <source>
        <dbReference type="SAM" id="MobiDB-lite"/>
    </source>
</evidence>
<evidence type="ECO:0008006" key="4">
    <source>
        <dbReference type="Google" id="ProtNLM"/>
    </source>
</evidence>
<feature type="transmembrane region" description="Helical" evidence="2">
    <location>
        <begin position="212"/>
        <end position="236"/>
    </location>
</feature>
<evidence type="ECO:0000313" key="3">
    <source>
        <dbReference type="EMBL" id="KOF87832.1"/>
    </source>
</evidence>
<keyword evidence="2" id="KW-0812">Transmembrane</keyword>
<feature type="compositionally biased region" description="Polar residues" evidence="1">
    <location>
        <begin position="344"/>
        <end position="353"/>
    </location>
</feature>
<dbReference type="AlphaFoldDB" id="A0A0L8HF49"/>
<sequence>MIDVVCRKKLTMTMRKMEKVICLKYLIVVICITLLPKVNSQNGVNTNVIRPDVSESVTYYLDKSQDCNGNIQEVSNQVIITAPGGANGNSVPLSCTITLRTFTVKPTIFQLNIQTVDLECSMNFYIFDGTEEQSQLESYSCYTKLTAPVQRVTTGNTVSFRLTRQSDGSARYAVRIIAQTITDPLAGGGGGIDHGVLDPDKSYLRKFSTDTIIILISVAYLVAILICIIILVVRCVRSSREEKKSSERPLAYNNYGLTPATSVNSSVMNVYDTKPSSDIKSMGRNKSFKSRMAYSTEDTDSVFEAMQSNMKAQLNATSSHSSSYNNPSYQRTPPTKRLSGRRTAFQNDTSAAVPTSRGHRRNHETALKEVNKPIESVKSSVSQQIHTDVYDDDGDVTSEVELASTGMNTDPEMTDHGIQCEVETSDDITNSDEINAISKQAFAYLKQHKHLQSPSLSHPHGTVSDDEMGQKYDHNRYYYPSHGLHGSPAMHRYAQPTEQYGSPEPHTHHFDPALRQTNITPPSYMRRTNGYGPQKGPKPPVLTDLDDRYIPIYSYLVNRGYKIPESDKNASGSSGTGTSHHSDLRMVQTDDSDFSANLDSGVELMRR</sequence>
<dbReference type="OMA" id="YNEERFE"/>
<reference evidence="3" key="1">
    <citation type="submission" date="2015-07" db="EMBL/GenBank/DDBJ databases">
        <title>MeaNS - Measles Nucleotide Surveillance Program.</title>
        <authorList>
            <person name="Tran T."/>
            <person name="Druce J."/>
        </authorList>
    </citation>
    <scope>NUCLEOTIDE SEQUENCE</scope>
    <source>
        <strain evidence="3">UCB-OBI-ISO-001</strain>
        <tissue evidence="3">Gonad</tissue>
    </source>
</reference>
<accession>A0A0L8HF49</accession>
<keyword evidence="2" id="KW-1133">Transmembrane helix</keyword>
<gene>
    <name evidence="3" type="ORF">OCBIM_22016010mg</name>
</gene>
<name>A0A0L8HF49_OCTBM</name>
<keyword evidence="2" id="KW-0472">Membrane</keyword>
<feature type="compositionally biased region" description="Low complexity" evidence="1">
    <location>
        <begin position="318"/>
        <end position="329"/>
    </location>
</feature>
<feature type="region of interest" description="Disordered" evidence="1">
    <location>
        <begin position="516"/>
        <end position="543"/>
    </location>
</feature>
<protein>
    <recommendedName>
        <fullName evidence="4">CUB domain-containing protein</fullName>
    </recommendedName>
</protein>
<feature type="region of interest" description="Disordered" evidence="1">
    <location>
        <begin position="314"/>
        <end position="364"/>
    </location>
</feature>
<dbReference type="OrthoDB" id="6144813at2759"/>
<evidence type="ECO:0000256" key="2">
    <source>
        <dbReference type="SAM" id="Phobius"/>
    </source>
</evidence>
<proteinExistence type="predicted"/>